<dbReference type="Proteomes" id="UP000593890">
    <property type="component" value="Chromosome"/>
</dbReference>
<evidence type="ECO:0000313" key="2">
    <source>
        <dbReference type="EMBL" id="BCI60495.1"/>
    </source>
</evidence>
<dbReference type="Pfam" id="PF19571">
    <property type="entry name" value="ACT_8"/>
    <property type="match status" value="1"/>
</dbReference>
<dbReference type="AlphaFoldDB" id="A0A7I8D3D3"/>
<dbReference type="EMBL" id="AP023321">
    <property type="protein sequence ID" value="BCI60495.1"/>
    <property type="molecule type" value="Genomic_DNA"/>
</dbReference>
<dbReference type="CDD" id="cd04882">
    <property type="entry name" value="ACT_Bt0572_2"/>
    <property type="match status" value="1"/>
</dbReference>
<keyword evidence="3" id="KW-1185">Reference proteome</keyword>
<dbReference type="PANTHER" id="PTHR40099:SF1">
    <property type="entry name" value="ACETOLACTATE SYNTHASE, SMALL SUBUNIT"/>
    <property type="match status" value="1"/>
</dbReference>
<dbReference type="Gene3D" id="3.30.2130.10">
    <property type="entry name" value="VC0802-like"/>
    <property type="match status" value="1"/>
</dbReference>
<organism evidence="2 3">
    <name type="scientific">Solibaculum mannosilyticum</name>
    <dbReference type="NCBI Taxonomy" id="2780922"/>
    <lineage>
        <taxon>Bacteria</taxon>
        <taxon>Bacillati</taxon>
        <taxon>Bacillota</taxon>
        <taxon>Clostridia</taxon>
        <taxon>Eubacteriales</taxon>
        <taxon>Oscillospiraceae</taxon>
        <taxon>Solibaculum</taxon>
    </lineage>
</organism>
<accession>A0A7I8D3D3</accession>
<reference evidence="3" key="1">
    <citation type="submission" date="2020-07" db="EMBL/GenBank/DDBJ databases">
        <title>Complete genome sequencing of Clostridia bacterium strain 12CBH8.</title>
        <authorList>
            <person name="Sakamoto M."/>
            <person name="Murakami T."/>
            <person name="Mori H."/>
        </authorList>
    </citation>
    <scope>NUCLEOTIDE SEQUENCE [LARGE SCALE GENOMIC DNA]</scope>
    <source>
        <strain evidence="3">12CBH8</strain>
    </source>
</reference>
<sequence length="146" mass="15942">MKIKQISVFVENKEGRLSEISTLLADAGIHIRALCMADTTDFGILRLIVSNPEHAQKILKDAGLTVSLTQVIAVSIPDQVGGFARAVKILSDAGISIEYLYPSIGRDQEHDKTAYIILRVNDNERAIAVLQANGIPLLKETDLPHI</sequence>
<dbReference type="PANTHER" id="PTHR40099">
    <property type="entry name" value="ACETOLACTATE SYNTHASE, SMALL SUBUNIT"/>
    <property type="match status" value="1"/>
</dbReference>
<dbReference type="InterPro" id="IPR045739">
    <property type="entry name" value="ACT_dom_pair"/>
</dbReference>
<name>A0A7I8D3D3_9FIRM</name>
<protein>
    <submittedName>
        <fullName evidence="2">Amino acid-binding protein</fullName>
    </submittedName>
</protein>
<dbReference type="CDD" id="cd04908">
    <property type="entry name" value="ACT_Bt0572_1"/>
    <property type="match status" value="1"/>
</dbReference>
<dbReference type="RefSeq" id="WP_099321967.1">
    <property type="nucleotide sequence ID" value="NZ_AP023321.1"/>
</dbReference>
<dbReference type="KEGG" id="sman:C12CBH8_11340"/>
<gene>
    <name evidence="2" type="ORF">C12CBH8_11340</name>
</gene>
<evidence type="ECO:0000313" key="3">
    <source>
        <dbReference type="Proteomes" id="UP000593890"/>
    </source>
</evidence>
<dbReference type="SUPFAM" id="SSF55021">
    <property type="entry name" value="ACT-like"/>
    <property type="match status" value="2"/>
</dbReference>
<dbReference type="InterPro" id="IPR045865">
    <property type="entry name" value="ACT-like_dom_sf"/>
</dbReference>
<dbReference type="InterPro" id="IPR002912">
    <property type="entry name" value="ACT_dom"/>
</dbReference>
<proteinExistence type="predicted"/>
<feature type="domain" description="ACT" evidence="1">
    <location>
        <begin position="71"/>
        <end position="146"/>
    </location>
</feature>
<dbReference type="PROSITE" id="PS51671">
    <property type="entry name" value="ACT"/>
    <property type="match status" value="1"/>
</dbReference>
<evidence type="ECO:0000259" key="1">
    <source>
        <dbReference type="PROSITE" id="PS51671"/>
    </source>
</evidence>